<evidence type="ECO:0000256" key="1">
    <source>
        <dbReference type="SAM" id="Phobius"/>
    </source>
</evidence>
<evidence type="ECO:0000313" key="4">
    <source>
        <dbReference type="Proteomes" id="UP000094784"/>
    </source>
</evidence>
<comment type="caution">
    <text evidence="3">The sequence shown here is derived from an EMBL/GenBank/DDBJ whole genome shotgun (WGS) entry which is preliminary data.</text>
</comment>
<dbReference type="EMBL" id="MECQ01000001">
    <property type="protein sequence ID" value="ODV55358.1"/>
    <property type="molecule type" value="Genomic_DNA"/>
</dbReference>
<feature type="domain" description="VanZ-like" evidence="2">
    <location>
        <begin position="5"/>
        <end position="146"/>
    </location>
</feature>
<gene>
    <name evidence="3" type="ORF">BG258_05330</name>
</gene>
<keyword evidence="1" id="KW-1133">Transmembrane helix</keyword>
<dbReference type="InterPro" id="IPR016747">
    <property type="entry name" value="Phosphotransbutyrylase"/>
</dbReference>
<dbReference type="RefSeq" id="WP_069480454.1">
    <property type="nucleotide sequence ID" value="NZ_CP130331.1"/>
</dbReference>
<proteinExistence type="predicted"/>
<protein>
    <recommendedName>
        <fullName evidence="2">VanZ-like domain-containing protein</fullName>
    </recommendedName>
</protein>
<dbReference type="PIRSF" id="PIRSF019083">
    <property type="entry name" value="UCP019083_VanZ"/>
    <property type="match status" value="1"/>
</dbReference>
<dbReference type="Pfam" id="PF04892">
    <property type="entry name" value="VanZ"/>
    <property type="match status" value="1"/>
</dbReference>
<organism evidence="3 4">
    <name type="scientific">Lysinibacillus fusiformis</name>
    <dbReference type="NCBI Taxonomy" id="28031"/>
    <lineage>
        <taxon>Bacteria</taxon>
        <taxon>Bacillati</taxon>
        <taxon>Bacillota</taxon>
        <taxon>Bacilli</taxon>
        <taxon>Bacillales</taxon>
        <taxon>Bacillaceae</taxon>
        <taxon>Lysinibacillus</taxon>
    </lineage>
</organism>
<dbReference type="PANTHER" id="PTHR28008:SF1">
    <property type="entry name" value="DOMAIN PROTEIN, PUTATIVE (AFU_ORTHOLOGUE AFUA_3G10980)-RELATED"/>
    <property type="match status" value="1"/>
</dbReference>
<dbReference type="OrthoDB" id="291892at2"/>
<dbReference type="NCBIfam" id="NF037970">
    <property type="entry name" value="vanZ_1"/>
    <property type="match status" value="1"/>
</dbReference>
<dbReference type="PANTHER" id="PTHR28008">
    <property type="entry name" value="DOMAIN PROTEIN, PUTATIVE (AFU_ORTHOLOGUE AFUA_3G10980)-RELATED"/>
    <property type="match status" value="1"/>
</dbReference>
<dbReference type="Proteomes" id="UP000094784">
    <property type="component" value="Unassembled WGS sequence"/>
</dbReference>
<feature type="transmembrane region" description="Helical" evidence="1">
    <location>
        <begin position="96"/>
        <end position="111"/>
    </location>
</feature>
<reference evidence="3 4" key="1">
    <citation type="submission" date="2016-09" db="EMBL/GenBank/DDBJ databases">
        <title>Draft genome sequence of the soil isolate, Lysinibacillus fusiformis M5, a potential hypoxanthine producer.</title>
        <authorList>
            <person name="Gallegos-Monterrosa R."/>
            <person name="Maroti G."/>
            <person name="Balint B."/>
            <person name="Kovacs A.T."/>
        </authorList>
    </citation>
    <scope>NUCLEOTIDE SEQUENCE [LARGE SCALE GENOMIC DNA]</scope>
    <source>
        <strain evidence="3 4">M5</strain>
    </source>
</reference>
<dbReference type="InterPro" id="IPR006976">
    <property type="entry name" value="VanZ-like"/>
</dbReference>
<evidence type="ECO:0000259" key="2">
    <source>
        <dbReference type="Pfam" id="PF04892"/>
    </source>
</evidence>
<dbReference type="AlphaFoldDB" id="A0A1E4R4M1"/>
<feature type="transmembrane region" description="Helical" evidence="1">
    <location>
        <begin position="74"/>
        <end position="91"/>
    </location>
</feature>
<accession>A0A1E4R4M1</accession>
<feature type="transmembrane region" description="Helical" evidence="1">
    <location>
        <begin position="131"/>
        <end position="150"/>
    </location>
</feature>
<keyword evidence="1" id="KW-0472">Membrane</keyword>
<evidence type="ECO:0000313" key="3">
    <source>
        <dbReference type="EMBL" id="ODV55358.1"/>
    </source>
</evidence>
<name>A0A1E4R4M1_9BACI</name>
<keyword evidence="1" id="KW-0812">Transmembrane</keyword>
<sequence>MKKWLIFIICLVVLIISSSMTYEQQSILPELKDLLANKPFEKQLSVLKIPYWDKVVSVEERGYFPFVEFLIRKLTHFIGFGCIALGLYFAWGRRRFAATIAIAGTAFIAMLDELRQSFTPGRTMSGQDVLVDTAGAIVFVGVVVVFRKLLNNKRQKALY</sequence>